<organism evidence="1 2">
    <name type="scientific">Aquimarina aggregata</name>
    <dbReference type="NCBI Taxonomy" id="1642818"/>
    <lineage>
        <taxon>Bacteria</taxon>
        <taxon>Pseudomonadati</taxon>
        <taxon>Bacteroidota</taxon>
        <taxon>Flavobacteriia</taxon>
        <taxon>Flavobacteriales</taxon>
        <taxon>Flavobacteriaceae</taxon>
        <taxon>Aquimarina</taxon>
    </lineage>
</organism>
<comment type="caution">
    <text evidence="1">The sequence shown here is derived from an EMBL/GenBank/DDBJ whole genome shotgun (WGS) entry which is preliminary data.</text>
</comment>
<dbReference type="EMBL" id="LQRT01000002">
    <property type="protein sequence ID" value="KZS42570.1"/>
    <property type="molecule type" value="Genomic_DNA"/>
</dbReference>
<sequence length="66" mass="7186">MIKNILNLDSVTILKKGEQKAINAGFFANCPQFQPCWRDSDCACGGCGVTVNNNGEDLYIPDLCAF</sequence>
<name>A0A163CMH6_9FLAO</name>
<proteinExistence type="predicted"/>
<reference evidence="1 2" key="1">
    <citation type="submission" date="2016-01" db="EMBL/GenBank/DDBJ databases">
        <title>The draft genome sequence of Aquimarina sp. RZW4-3-2.</title>
        <authorList>
            <person name="Wang Y."/>
        </authorList>
    </citation>
    <scope>NUCLEOTIDE SEQUENCE [LARGE SCALE GENOMIC DNA]</scope>
    <source>
        <strain evidence="1 2">RZW4-3-2</strain>
    </source>
</reference>
<dbReference type="RefSeq" id="WP_066310531.1">
    <property type="nucleotide sequence ID" value="NZ_CANLSS010000001.1"/>
</dbReference>
<gene>
    <name evidence="1" type="ORF">AWE51_03760</name>
</gene>
<protein>
    <submittedName>
        <fullName evidence="1">Uncharacterized protein</fullName>
    </submittedName>
</protein>
<evidence type="ECO:0000313" key="2">
    <source>
        <dbReference type="Proteomes" id="UP000076715"/>
    </source>
</evidence>
<dbReference type="OrthoDB" id="1163675at2"/>
<accession>A0A163CMH6</accession>
<evidence type="ECO:0000313" key="1">
    <source>
        <dbReference type="EMBL" id="KZS42570.1"/>
    </source>
</evidence>
<keyword evidence="2" id="KW-1185">Reference proteome</keyword>
<dbReference type="AlphaFoldDB" id="A0A163CMH6"/>
<dbReference type="Proteomes" id="UP000076715">
    <property type="component" value="Unassembled WGS sequence"/>
</dbReference>